<organism evidence="1 2">
    <name type="scientific">Schizophyllum amplum</name>
    <dbReference type="NCBI Taxonomy" id="97359"/>
    <lineage>
        <taxon>Eukaryota</taxon>
        <taxon>Fungi</taxon>
        <taxon>Dikarya</taxon>
        <taxon>Basidiomycota</taxon>
        <taxon>Agaricomycotina</taxon>
        <taxon>Agaricomycetes</taxon>
        <taxon>Agaricomycetidae</taxon>
        <taxon>Agaricales</taxon>
        <taxon>Schizophyllaceae</taxon>
        <taxon>Schizophyllum</taxon>
    </lineage>
</organism>
<dbReference type="EMBL" id="VDMD01000008">
    <property type="protein sequence ID" value="TRM63755.1"/>
    <property type="molecule type" value="Genomic_DNA"/>
</dbReference>
<sequence length="576" mass="64731">MGHGEVQALGGAIYEIQILEIEDAADPRAKPHLNEIRRLLQKRPFDVLLDETPDMNLADFMARKRGDDMMYFMRVFAALRQISLLKGMQNERIWNPDPAIWPHLYRWAEYMSPVYHDIDMDVLSPKVRDEIFGLVPGLVRVLQCVTSLPRSEGIAILSDVGYLPLRIAADLWAGWPRIFGSSPTTARVQESVRSLVTMFPLLCTFLDCETPDTQRALKSELERLTNGRAHGFLRTIGRNVEMVIDFDDESGRTVYTQMNFARQLVTLKLSIEHVPRATISSAVSALRRFAKSPTSRAAMSIRYSAAGMLLALCPIDPSSLVPSIRLGLFQAFAQIRANCTKDDSAMYKPVLQLIWFAMVQRKAVKALYKSRMDPELEIPPSDIMNLYEVDQMLLATSAQRHRLLKVADADWEQVNICCNAKERNCARIPMYSCPCGEALYCSRDFTKAGQNPSPHAPKDMRYITLIAREYVEDNLTSIYDTSTGTAACNLYLASLAGPTPQHERASIPPDAPPNDGWPTIYVTVTYMLGADSQCKRNIVLHGGPDDPDSSRYHTLTRARFSLPQLQIPLLGSLDLD</sequence>
<comment type="caution">
    <text evidence="1">The sequence shown here is derived from an EMBL/GenBank/DDBJ whole genome shotgun (WGS) entry which is preliminary data.</text>
</comment>
<proteinExistence type="predicted"/>
<dbReference type="AlphaFoldDB" id="A0A550CG31"/>
<evidence type="ECO:0000313" key="1">
    <source>
        <dbReference type="EMBL" id="TRM63755.1"/>
    </source>
</evidence>
<name>A0A550CG31_9AGAR</name>
<accession>A0A550CG31</accession>
<protein>
    <recommendedName>
        <fullName evidence="3">MYND-type domain-containing protein</fullName>
    </recommendedName>
</protein>
<gene>
    <name evidence="1" type="ORF">BD626DRAFT_629553</name>
</gene>
<dbReference type="Proteomes" id="UP000320762">
    <property type="component" value="Unassembled WGS sequence"/>
</dbReference>
<keyword evidence="2" id="KW-1185">Reference proteome</keyword>
<reference evidence="1 2" key="1">
    <citation type="journal article" date="2019" name="New Phytol.">
        <title>Comparative genomics reveals unique wood-decay strategies and fruiting body development in the Schizophyllaceae.</title>
        <authorList>
            <person name="Almasi E."/>
            <person name="Sahu N."/>
            <person name="Krizsan K."/>
            <person name="Balint B."/>
            <person name="Kovacs G.M."/>
            <person name="Kiss B."/>
            <person name="Cseklye J."/>
            <person name="Drula E."/>
            <person name="Henrissat B."/>
            <person name="Nagy I."/>
            <person name="Chovatia M."/>
            <person name="Adam C."/>
            <person name="LaButti K."/>
            <person name="Lipzen A."/>
            <person name="Riley R."/>
            <person name="Grigoriev I.V."/>
            <person name="Nagy L.G."/>
        </authorList>
    </citation>
    <scope>NUCLEOTIDE SEQUENCE [LARGE SCALE GENOMIC DNA]</scope>
    <source>
        <strain evidence="1 2">NL-1724</strain>
    </source>
</reference>
<evidence type="ECO:0008006" key="3">
    <source>
        <dbReference type="Google" id="ProtNLM"/>
    </source>
</evidence>
<evidence type="ECO:0000313" key="2">
    <source>
        <dbReference type="Proteomes" id="UP000320762"/>
    </source>
</evidence>